<evidence type="ECO:0000256" key="2">
    <source>
        <dbReference type="ARBA" id="ARBA00023315"/>
    </source>
</evidence>
<dbReference type="InterPro" id="IPR050832">
    <property type="entry name" value="Bact_Acetyltransf"/>
</dbReference>
<dbReference type="PROSITE" id="PS51186">
    <property type="entry name" value="GNAT"/>
    <property type="match status" value="1"/>
</dbReference>
<reference evidence="5" key="1">
    <citation type="submission" date="2020-10" db="EMBL/GenBank/DDBJ databases">
        <title>Sequencing the genomes of 1000 actinobacteria strains.</title>
        <authorList>
            <person name="Klenk H.-P."/>
        </authorList>
    </citation>
    <scope>NUCLEOTIDE SEQUENCE</scope>
    <source>
        <strain evidence="5">DSM 46832</strain>
    </source>
</reference>
<dbReference type="AlphaFoldDB" id="A0A927M0F4"/>
<feature type="region of interest" description="Disordered" evidence="3">
    <location>
        <begin position="149"/>
        <end position="168"/>
    </location>
</feature>
<keyword evidence="2" id="KW-0012">Acyltransferase</keyword>
<name>A0A927M0F4_9ACTN</name>
<feature type="compositionally biased region" description="Basic and acidic residues" evidence="3">
    <location>
        <begin position="159"/>
        <end position="168"/>
    </location>
</feature>
<evidence type="ECO:0000256" key="1">
    <source>
        <dbReference type="ARBA" id="ARBA00022679"/>
    </source>
</evidence>
<proteinExistence type="predicted"/>
<dbReference type="RefSeq" id="WP_192764838.1">
    <property type="nucleotide sequence ID" value="NZ_JADBEB010000001.1"/>
</dbReference>
<dbReference type="Proteomes" id="UP000649753">
    <property type="component" value="Unassembled WGS sequence"/>
</dbReference>
<dbReference type="InterPro" id="IPR000182">
    <property type="entry name" value="GNAT_dom"/>
</dbReference>
<gene>
    <name evidence="5" type="ORF">H4W31_000120</name>
</gene>
<protein>
    <submittedName>
        <fullName evidence="5">GNAT superfamily N-acetyltransferase</fullName>
    </submittedName>
</protein>
<keyword evidence="6" id="KW-1185">Reference proteome</keyword>
<sequence>MISTTPLGQDDRASWERLFAGYNAFYGRTWPASRYEIAWREFQRDDRVHALGARLDGQLVGITHFLVHASTTSPDVCYLQDLFTDPDARGRGVARALIHSVREWARQQGCDRLYWHTRQDNHTARRLYDQITDNHDFIVYAVPLGGSDNAGAPVTGDASTREPDSQPF</sequence>
<evidence type="ECO:0000313" key="5">
    <source>
        <dbReference type="EMBL" id="MBE1484482.1"/>
    </source>
</evidence>
<keyword evidence="1" id="KW-0808">Transferase</keyword>
<feature type="domain" description="N-acetyltransferase" evidence="4">
    <location>
        <begin position="2"/>
        <end position="168"/>
    </location>
</feature>
<dbReference type="EMBL" id="JADBEB010000001">
    <property type="protein sequence ID" value="MBE1484482.1"/>
    <property type="molecule type" value="Genomic_DNA"/>
</dbReference>
<evidence type="ECO:0000313" key="6">
    <source>
        <dbReference type="Proteomes" id="UP000649753"/>
    </source>
</evidence>
<accession>A0A927M0F4</accession>
<dbReference type="CDD" id="cd04301">
    <property type="entry name" value="NAT_SF"/>
    <property type="match status" value="1"/>
</dbReference>
<dbReference type="Pfam" id="PF00583">
    <property type="entry name" value="Acetyltransf_1"/>
    <property type="match status" value="1"/>
</dbReference>
<comment type="caution">
    <text evidence="5">The sequence shown here is derived from an EMBL/GenBank/DDBJ whole genome shotgun (WGS) entry which is preliminary data.</text>
</comment>
<dbReference type="SUPFAM" id="SSF55729">
    <property type="entry name" value="Acyl-CoA N-acyltransferases (Nat)"/>
    <property type="match status" value="1"/>
</dbReference>
<evidence type="ECO:0000259" key="4">
    <source>
        <dbReference type="PROSITE" id="PS51186"/>
    </source>
</evidence>
<evidence type="ECO:0000256" key="3">
    <source>
        <dbReference type="SAM" id="MobiDB-lite"/>
    </source>
</evidence>
<dbReference type="PANTHER" id="PTHR43877">
    <property type="entry name" value="AMINOALKYLPHOSPHONATE N-ACETYLTRANSFERASE-RELATED-RELATED"/>
    <property type="match status" value="1"/>
</dbReference>
<organism evidence="5 6">
    <name type="scientific">Plantactinospora soyae</name>
    <dbReference type="NCBI Taxonomy" id="1544732"/>
    <lineage>
        <taxon>Bacteria</taxon>
        <taxon>Bacillati</taxon>
        <taxon>Actinomycetota</taxon>
        <taxon>Actinomycetes</taxon>
        <taxon>Micromonosporales</taxon>
        <taxon>Micromonosporaceae</taxon>
        <taxon>Plantactinospora</taxon>
    </lineage>
</organism>
<dbReference type="InterPro" id="IPR016181">
    <property type="entry name" value="Acyl_CoA_acyltransferase"/>
</dbReference>
<dbReference type="GO" id="GO:0016747">
    <property type="term" value="F:acyltransferase activity, transferring groups other than amino-acyl groups"/>
    <property type="evidence" value="ECO:0007669"/>
    <property type="project" value="InterPro"/>
</dbReference>
<dbReference type="Gene3D" id="3.40.630.30">
    <property type="match status" value="1"/>
</dbReference>